<evidence type="ECO:0000313" key="9">
    <source>
        <dbReference type="EMBL" id="SIP86821.1"/>
    </source>
</evidence>
<dbReference type="EMBL" id="FTMS01000001">
    <property type="protein sequence ID" value="SIP86821.1"/>
    <property type="molecule type" value="Genomic_DNA"/>
</dbReference>
<dbReference type="STRING" id="159291.SAMN05920897_10114"/>
<gene>
    <name evidence="6 8" type="primary">rplM</name>
    <name evidence="9" type="ORF">SAMN05920897_10114</name>
</gene>
<keyword evidence="3 6" id="KW-0689">Ribosomal protein</keyword>
<dbReference type="InterPro" id="IPR023563">
    <property type="entry name" value="Ribosomal_uL13_CS"/>
</dbReference>
<dbReference type="InterPro" id="IPR005822">
    <property type="entry name" value="Ribosomal_uL13"/>
</dbReference>
<dbReference type="PROSITE" id="PS00783">
    <property type="entry name" value="RIBOSOMAL_L13"/>
    <property type="match status" value="1"/>
</dbReference>
<dbReference type="FunFam" id="3.90.1180.10:FF:000001">
    <property type="entry name" value="50S ribosomal protein L13"/>
    <property type="match status" value="1"/>
</dbReference>
<dbReference type="Pfam" id="PF00572">
    <property type="entry name" value="Ribosomal_L13"/>
    <property type="match status" value="1"/>
</dbReference>
<protein>
    <recommendedName>
        <fullName evidence="5 6">Large ribosomal subunit protein uL13</fullName>
    </recommendedName>
</protein>
<comment type="function">
    <text evidence="6 8">This protein is one of the early assembly proteins of the 50S ribosomal subunit, although it is not seen to bind rRNA by itself. It is important during the early stages of 50S assembly.</text>
</comment>
<organism evidence="9 10">
    <name type="scientific">Alkalispirochaeta americana</name>
    <dbReference type="NCBI Taxonomy" id="159291"/>
    <lineage>
        <taxon>Bacteria</taxon>
        <taxon>Pseudomonadati</taxon>
        <taxon>Spirochaetota</taxon>
        <taxon>Spirochaetia</taxon>
        <taxon>Spirochaetales</taxon>
        <taxon>Spirochaetaceae</taxon>
        <taxon>Alkalispirochaeta</taxon>
    </lineage>
</organism>
<keyword evidence="10" id="KW-1185">Reference proteome</keyword>
<comment type="similarity">
    <text evidence="1 6 7">Belongs to the universal ribosomal protein uL13 family.</text>
</comment>
<comment type="subunit">
    <text evidence="2 6">Part of the 50S ribosomal subunit.</text>
</comment>
<dbReference type="PANTHER" id="PTHR11545:SF2">
    <property type="entry name" value="LARGE RIBOSOMAL SUBUNIT PROTEIN UL13M"/>
    <property type="match status" value="1"/>
</dbReference>
<evidence type="ECO:0000256" key="4">
    <source>
        <dbReference type="ARBA" id="ARBA00023274"/>
    </source>
</evidence>
<dbReference type="Gene3D" id="3.90.1180.10">
    <property type="entry name" value="Ribosomal protein L13"/>
    <property type="match status" value="1"/>
</dbReference>
<dbReference type="GO" id="GO:0022625">
    <property type="term" value="C:cytosolic large ribosomal subunit"/>
    <property type="evidence" value="ECO:0007669"/>
    <property type="project" value="TreeGrafter"/>
</dbReference>
<keyword evidence="4 6" id="KW-0687">Ribonucleoprotein</keyword>
<evidence type="ECO:0000256" key="3">
    <source>
        <dbReference type="ARBA" id="ARBA00022980"/>
    </source>
</evidence>
<dbReference type="GO" id="GO:0006412">
    <property type="term" value="P:translation"/>
    <property type="evidence" value="ECO:0007669"/>
    <property type="project" value="UniProtKB-UniRule"/>
</dbReference>
<dbReference type="InterPro" id="IPR036899">
    <property type="entry name" value="Ribosomal_uL13_sf"/>
</dbReference>
<dbReference type="GO" id="GO:0003729">
    <property type="term" value="F:mRNA binding"/>
    <property type="evidence" value="ECO:0007669"/>
    <property type="project" value="UniProtKB-ARBA"/>
</dbReference>
<evidence type="ECO:0000256" key="1">
    <source>
        <dbReference type="ARBA" id="ARBA00006227"/>
    </source>
</evidence>
<evidence type="ECO:0000256" key="7">
    <source>
        <dbReference type="RuleBase" id="RU003877"/>
    </source>
</evidence>
<dbReference type="GO" id="GO:0003735">
    <property type="term" value="F:structural constituent of ribosome"/>
    <property type="evidence" value="ECO:0007669"/>
    <property type="project" value="InterPro"/>
</dbReference>
<evidence type="ECO:0000256" key="6">
    <source>
        <dbReference type="HAMAP-Rule" id="MF_01366"/>
    </source>
</evidence>
<dbReference type="PANTHER" id="PTHR11545">
    <property type="entry name" value="RIBOSOMAL PROTEIN L13"/>
    <property type="match status" value="1"/>
</dbReference>
<dbReference type="GO" id="GO:0017148">
    <property type="term" value="P:negative regulation of translation"/>
    <property type="evidence" value="ECO:0007669"/>
    <property type="project" value="TreeGrafter"/>
</dbReference>
<reference evidence="9 10" key="1">
    <citation type="submission" date="2017-01" db="EMBL/GenBank/DDBJ databases">
        <authorList>
            <person name="Mah S.A."/>
            <person name="Swanson W.J."/>
            <person name="Moy G.W."/>
            <person name="Vacquier V.D."/>
        </authorList>
    </citation>
    <scope>NUCLEOTIDE SEQUENCE [LARGE SCALE GENOMIC DNA]</scope>
    <source>
        <strain evidence="9 10">ASpG1</strain>
    </source>
</reference>
<evidence type="ECO:0000256" key="5">
    <source>
        <dbReference type="ARBA" id="ARBA00035201"/>
    </source>
</evidence>
<dbReference type="AlphaFoldDB" id="A0A1N6N468"/>
<evidence type="ECO:0000256" key="8">
    <source>
        <dbReference type="RuleBase" id="RU003878"/>
    </source>
</evidence>
<proteinExistence type="inferred from homology"/>
<dbReference type="InterPro" id="IPR005823">
    <property type="entry name" value="Ribosomal_uL13_bac-type"/>
</dbReference>
<evidence type="ECO:0000256" key="2">
    <source>
        <dbReference type="ARBA" id="ARBA00011838"/>
    </source>
</evidence>
<accession>A0A1N6N468</accession>
<dbReference type="CDD" id="cd00392">
    <property type="entry name" value="Ribosomal_L13"/>
    <property type="match status" value="1"/>
</dbReference>
<dbReference type="HAMAP" id="MF_01366">
    <property type="entry name" value="Ribosomal_uL13"/>
    <property type="match status" value="1"/>
</dbReference>
<dbReference type="SUPFAM" id="SSF52161">
    <property type="entry name" value="Ribosomal protein L13"/>
    <property type="match status" value="1"/>
</dbReference>
<sequence length="175" mass="20094">MVSPVSRLTRIAVHGKVSVQFFPRVENMKTIFVKPNDTERKWYVIDAADQRLGRVAVEAAKLLRGKHKPEFAPHQEIGDYVVIINADKVTVTGRKATQKMYYRHSGYLGSLRSESFQKMLKRRPEYPLEHAVRGMLPKNRLGRKLFTNLKVYAGVEHPHTAQQPEVYTIPPVKES</sequence>
<name>A0A1N6N468_9SPIO</name>
<dbReference type="NCBIfam" id="TIGR01066">
    <property type="entry name" value="rplM_bact"/>
    <property type="match status" value="1"/>
</dbReference>
<dbReference type="Proteomes" id="UP000186400">
    <property type="component" value="Unassembled WGS sequence"/>
</dbReference>
<evidence type="ECO:0000313" key="10">
    <source>
        <dbReference type="Proteomes" id="UP000186400"/>
    </source>
</evidence>